<dbReference type="RefSeq" id="WP_179643084.1">
    <property type="nucleotide sequence ID" value="NZ_JACCCC010000001.1"/>
</dbReference>
<sequence length="582" mass="62776">MRVLAVIHSVAAATRMTDVLPVFHDRRVQLFSVQTSDAVFSSGVEEHMKETGFLRLTWEQAASLEFDIVVTASLGDNLHELKSPILRIPHGNGYNKRWSREPGAGSREPGAGSREPGAGSREPGAGSREPGAGSREPGAGSREPGVFGLSEDTLKHDGRLVPSAIALSHSEQLGRLAEGCRDALPLAFVAGDPCYDRLLASLPRRLNYRRAFRLRPGQRLITVNSTWKDDSLFGLDPELIPRLLAQLPHDEFRIALILHPNIWASHSEYQIRAWLFDALRAGLFLIHPHEGWRAAVIASDWVVSDHGSVGMYAAAVGRPVLLDKSGRSAIDPCSGLGRLFDVAPTLDPFAPIRPQLHLAEELRGQTHATGAAWVSSAPGRSLPLIREAAYRIIGAPPPETEPALLAVPAPELGSASPSSLWTHVRQVDGGGPGELSVHRTPAAVAADAPITAPLPEGVLIVSDEELDHRLFGLADIVRVPLDALPCDEETWSADVFEHRCGARLTVVHDAHGARVRTRDGRSASLVLDSIDHAEDAELVLAVLAERILTGAHAVEDIAASSPLVVHVSPERTVRAEFRATTR</sequence>
<evidence type="ECO:0000256" key="1">
    <source>
        <dbReference type="SAM" id="MobiDB-lite"/>
    </source>
</evidence>
<comment type="caution">
    <text evidence="2">The sequence shown here is derived from an EMBL/GenBank/DDBJ whole genome shotgun (WGS) entry which is preliminary data.</text>
</comment>
<accession>A0A852TRQ5</accession>
<evidence type="ECO:0000313" key="2">
    <source>
        <dbReference type="EMBL" id="NYE47076.1"/>
    </source>
</evidence>
<proteinExistence type="predicted"/>
<dbReference type="InterPro" id="IPR043148">
    <property type="entry name" value="TagF_C"/>
</dbReference>
<dbReference type="Gene3D" id="3.40.50.12580">
    <property type="match status" value="1"/>
</dbReference>
<dbReference type="AlphaFoldDB" id="A0A852TRQ5"/>
<feature type="region of interest" description="Disordered" evidence="1">
    <location>
        <begin position="92"/>
        <end position="148"/>
    </location>
</feature>
<protein>
    <submittedName>
        <fullName evidence="2">Uncharacterized protein</fullName>
    </submittedName>
</protein>
<keyword evidence="3" id="KW-1185">Reference proteome</keyword>
<organism evidence="2 3">
    <name type="scientific">Spinactinospora alkalitolerans</name>
    <dbReference type="NCBI Taxonomy" id="687207"/>
    <lineage>
        <taxon>Bacteria</taxon>
        <taxon>Bacillati</taxon>
        <taxon>Actinomycetota</taxon>
        <taxon>Actinomycetes</taxon>
        <taxon>Streptosporangiales</taxon>
        <taxon>Nocardiopsidaceae</taxon>
        <taxon>Spinactinospora</taxon>
    </lineage>
</organism>
<dbReference type="EMBL" id="JACCCC010000001">
    <property type="protein sequence ID" value="NYE47076.1"/>
    <property type="molecule type" value="Genomic_DNA"/>
</dbReference>
<reference evidence="2 3" key="1">
    <citation type="submission" date="2020-07" db="EMBL/GenBank/DDBJ databases">
        <title>Sequencing the genomes of 1000 actinobacteria strains.</title>
        <authorList>
            <person name="Klenk H.-P."/>
        </authorList>
    </citation>
    <scope>NUCLEOTIDE SEQUENCE [LARGE SCALE GENOMIC DNA]</scope>
    <source>
        <strain evidence="2 3">CXB654</strain>
    </source>
</reference>
<gene>
    <name evidence="2" type="ORF">HDA32_002196</name>
</gene>
<name>A0A852TRQ5_9ACTN</name>
<evidence type="ECO:0000313" key="3">
    <source>
        <dbReference type="Proteomes" id="UP000589036"/>
    </source>
</evidence>
<dbReference type="Proteomes" id="UP000589036">
    <property type="component" value="Unassembled WGS sequence"/>
</dbReference>